<dbReference type="AlphaFoldDB" id="A0A0E3LMJ8"/>
<dbReference type="EMBL" id="CP009528">
    <property type="protein sequence ID" value="AKB53146.1"/>
    <property type="molecule type" value="Genomic_DNA"/>
</dbReference>
<dbReference type="KEGG" id="mby:MSBRM_0148"/>
<dbReference type="Proteomes" id="UP000033033">
    <property type="component" value="Chromosome"/>
</dbReference>
<evidence type="ECO:0000313" key="3">
    <source>
        <dbReference type="Proteomes" id="UP000033033"/>
    </source>
</evidence>
<keyword evidence="1" id="KW-0812">Transmembrane</keyword>
<keyword evidence="3" id="KW-1185">Reference proteome</keyword>
<dbReference type="PATRIC" id="fig|1434108.4.peg.144"/>
<evidence type="ECO:0000313" key="2">
    <source>
        <dbReference type="EMBL" id="AKB53146.1"/>
    </source>
</evidence>
<protein>
    <submittedName>
        <fullName evidence="2">Monomethylamine permease</fullName>
    </submittedName>
</protein>
<feature type="transmembrane region" description="Helical" evidence="1">
    <location>
        <begin position="59"/>
        <end position="77"/>
    </location>
</feature>
<accession>A0A0E3LMJ8</accession>
<feature type="transmembrane region" description="Helical" evidence="1">
    <location>
        <begin position="83"/>
        <end position="99"/>
    </location>
</feature>
<feature type="transmembrane region" description="Helical" evidence="1">
    <location>
        <begin position="16"/>
        <end position="38"/>
    </location>
</feature>
<keyword evidence="1" id="KW-0472">Membrane</keyword>
<dbReference type="HOGENOM" id="CLU_1870717_0_0_2"/>
<sequence>MPVAIGFAFSGYLDQVITFSIVSGLLCYVLIPFSLIRFRKLFPETTSKVRPFVGPLQPYIAYFAIAIAITILSTLFWGYKYNLIFAFVFYGIAYFYFSHKHKKSNIENNWAEMGWPLPKGSGNRKIKKEATGIGDE</sequence>
<dbReference type="STRING" id="1434108.MSBRM_0148"/>
<keyword evidence="1" id="KW-1133">Transmembrane helix</keyword>
<dbReference type="Gene3D" id="1.20.1740.10">
    <property type="entry name" value="Amino acid/polyamine transporter I"/>
    <property type="match status" value="1"/>
</dbReference>
<proteinExistence type="predicted"/>
<organism evidence="2 3">
    <name type="scientific">Methanosarcina barkeri MS</name>
    <dbReference type="NCBI Taxonomy" id="1434108"/>
    <lineage>
        <taxon>Archaea</taxon>
        <taxon>Methanobacteriati</taxon>
        <taxon>Methanobacteriota</taxon>
        <taxon>Stenosarchaea group</taxon>
        <taxon>Methanomicrobia</taxon>
        <taxon>Methanosarcinales</taxon>
        <taxon>Methanosarcinaceae</taxon>
        <taxon>Methanosarcina</taxon>
    </lineage>
</organism>
<name>A0A0E3LMJ8_METBA</name>
<reference evidence="2 3" key="1">
    <citation type="submission" date="2014-07" db="EMBL/GenBank/DDBJ databases">
        <title>Methanogenic archaea and the global carbon cycle.</title>
        <authorList>
            <person name="Henriksen J.R."/>
            <person name="Luke J."/>
            <person name="Reinhart S."/>
            <person name="Benedict M.N."/>
            <person name="Youngblut N.D."/>
            <person name="Metcalf M.E."/>
            <person name="Whitaker R.J."/>
            <person name="Metcalf W.W."/>
        </authorList>
    </citation>
    <scope>NUCLEOTIDE SEQUENCE [LARGE SCALE GENOMIC DNA]</scope>
    <source>
        <strain evidence="2 3">MS</strain>
    </source>
</reference>
<evidence type="ECO:0000256" key="1">
    <source>
        <dbReference type="SAM" id="Phobius"/>
    </source>
</evidence>
<gene>
    <name evidence="2" type="ORF">MSBRM_0148</name>
</gene>